<keyword evidence="1" id="KW-0547">Nucleotide-binding</keyword>
<comment type="caution">
    <text evidence="1">The sequence shown here is derived from an EMBL/GenBank/DDBJ whole genome shotgun (WGS) entry which is preliminary data.</text>
</comment>
<protein>
    <submittedName>
        <fullName evidence="1">ABC transporter ATP-binding protein</fullName>
    </submittedName>
</protein>
<gene>
    <name evidence="1" type="ORF">AAT19DRAFT_10783</name>
</gene>
<proteinExistence type="predicted"/>
<keyword evidence="1" id="KW-0067">ATP-binding</keyword>
<name>A0A2S9ZXY9_RHOTO</name>
<dbReference type="Proteomes" id="UP000239560">
    <property type="component" value="Unassembled WGS sequence"/>
</dbReference>
<evidence type="ECO:0000313" key="1">
    <source>
        <dbReference type="EMBL" id="PRQ70626.1"/>
    </source>
</evidence>
<dbReference type="GO" id="GO:0005524">
    <property type="term" value="F:ATP binding"/>
    <property type="evidence" value="ECO:0007669"/>
    <property type="project" value="UniProtKB-KW"/>
</dbReference>
<accession>A0A2S9ZXY9</accession>
<dbReference type="OrthoDB" id="2521290at2759"/>
<dbReference type="EMBL" id="LCTV02000014">
    <property type="protein sequence ID" value="PRQ70626.1"/>
    <property type="molecule type" value="Genomic_DNA"/>
</dbReference>
<reference evidence="1 2" key="1">
    <citation type="journal article" date="2018" name="Elife">
        <title>Functional genomics of lipid metabolism in the oleaginous yeast Rhodosporidium toruloides.</title>
        <authorList>
            <person name="Coradetti S.T."/>
            <person name="Pinel D."/>
            <person name="Geiselman G."/>
            <person name="Ito M."/>
            <person name="Mondo S."/>
            <person name="Reilly M.C."/>
            <person name="Cheng Y.F."/>
            <person name="Bauer S."/>
            <person name="Grigoriev I."/>
            <person name="Gladden J.M."/>
            <person name="Simmons B.A."/>
            <person name="Brem R."/>
            <person name="Arkin A.P."/>
            <person name="Skerker J.M."/>
        </authorList>
    </citation>
    <scope>NUCLEOTIDE SEQUENCE [LARGE SCALE GENOMIC DNA]</scope>
    <source>
        <strain evidence="1 2">NBRC 0880</strain>
    </source>
</reference>
<sequence length="227" mass="25005">MDLSQHPSIKYDEPLFPKNGDPIRAVLLGQHPSRVTALAEMINEEGLVRVVAGVSDILDCGVVLNAQIPKVDLLVCGGYFELVDVRDMLAEVANPDLRLLKVPDGLMMEGGGPPAVKASPSTFASHDFPFTTPAPPSVFRRARRLHLAQLDSTRLNAVPRSLLYNSPARPPASIPTVERNERELVRGQGYAKMRFPARLSLLDTRDQEDVRSLFATQTDPIPYNETK</sequence>
<evidence type="ECO:0000313" key="2">
    <source>
        <dbReference type="Proteomes" id="UP000239560"/>
    </source>
</evidence>
<dbReference type="AlphaFoldDB" id="A0A2S9ZXY9"/>
<organism evidence="1 2">
    <name type="scientific">Rhodotorula toruloides</name>
    <name type="common">Yeast</name>
    <name type="synonym">Rhodosporidium toruloides</name>
    <dbReference type="NCBI Taxonomy" id="5286"/>
    <lineage>
        <taxon>Eukaryota</taxon>
        <taxon>Fungi</taxon>
        <taxon>Dikarya</taxon>
        <taxon>Basidiomycota</taxon>
        <taxon>Pucciniomycotina</taxon>
        <taxon>Microbotryomycetes</taxon>
        <taxon>Sporidiobolales</taxon>
        <taxon>Sporidiobolaceae</taxon>
        <taxon>Rhodotorula</taxon>
    </lineage>
</organism>